<dbReference type="EMBL" id="AP019860">
    <property type="protein sequence ID" value="BBM84119.1"/>
    <property type="molecule type" value="Genomic_DNA"/>
</dbReference>
<evidence type="ECO:0000256" key="2">
    <source>
        <dbReference type="ARBA" id="ARBA00022729"/>
    </source>
</evidence>
<dbReference type="GO" id="GO:0006457">
    <property type="term" value="P:protein folding"/>
    <property type="evidence" value="ECO:0007669"/>
    <property type="project" value="TreeGrafter"/>
</dbReference>
<feature type="domain" description="Thioredoxin" evidence="4">
    <location>
        <begin position="8"/>
        <end position="127"/>
    </location>
</feature>
<comment type="similarity">
    <text evidence="1">Belongs to the protein disulfide isomerase family.</text>
</comment>
<dbReference type="AlphaFoldDB" id="A0A5S9ILK8"/>
<dbReference type="GO" id="GO:0012505">
    <property type="term" value="C:endomembrane system"/>
    <property type="evidence" value="ECO:0007669"/>
    <property type="project" value="UniProtKB-ARBA"/>
</dbReference>
<gene>
    <name evidence="5" type="ORF">UABAM_02475</name>
</gene>
<feature type="signal peptide" evidence="3">
    <location>
        <begin position="1"/>
        <end position="19"/>
    </location>
</feature>
<dbReference type="Gene3D" id="3.40.30.10">
    <property type="entry name" value="Glutaredoxin"/>
    <property type="match status" value="3"/>
</dbReference>
<dbReference type="OrthoDB" id="9790390at2"/>
<dbReference type="RefSeq" id="WP_151968294.1">
    <property type="nucleotide sequence ID" value="NZ_AP019860.1"/>
</dbReference>
<dbReference type="Pfam" id="PF00085">
    <property type="entry name" value="Thioredoxin"/>
    <property type="match status" value="3"/>
</dbReference>
<evidence type="ECO:0000313" key="5">
    <source>
        <dbReference type="EMBL" id="BBM84119.1"/>
    </source>
</evidence>
<proteinExistence type="inferred from homology"/>
<evidence type="ECO:0000256" key="1">
    <source>
        <dbReference type="ARBA" id="ARBA00006347"/>
    </source>
</evidence>
<dbReference type="CDD" id="cd02947">
    <property type="entry name" value="TRX_family"/>
    <property type="match status" value="1"/>
</dbReference>
<dbReference type="CDD" id="cd02961">
    <property type="entry name" value="PDI_a_family"/>
    <property type="match status" value="2"/>
</dbReference>
<accession>A0A5S9ILK8</accession>
<dbReference type="SUPFAM" id="SSF52833">
    <property type="entry name" value="Thioredoxin-like"/>
    <property type="match status" value="3"/>
</dbReference>
<dbReference type="Proteomes" id="UP000326354">
    <property type="component" value="Chromosome"/>
</dbReference>
<organism evidence="5 6">
    <name type="scientific">Uabimicrobium amorphum</name>
    <dbReference type="NCBI Taxonomy" id="2596890"/>
    <lineage>
        <taxon>Bacteria</taxon>
        <taxon>Pseudomonadati</taxon>
        <taxon>Planctomycetota</taxon>
        <taxon>Candidatus Uabimicrobiia</taxon>
        <taxon>Candidatus Uabimicrobiales</taxon>
        <taxon>Candidatus Uabimicrobiaceae</taxon>
        <taxon>Candidatus Uabimicrobium</taxon>
    </lineage>
</organism>
<dbReference type="InterPro" id="IPR036249">
    <property type="entry name" value="Thioredoxin-like_sf"/>
</dbReference>
<dbReference type="InterPro" id="IPR013766">
    <property type="entry name" value="Thioredoxin_domain"/>
</dbReference>
<evidence type="ECO:0000256" key="3">
    <source>
        <dbReference type="SAM" id="SignalP"/>
    </source>
</evidence>
<dbReference type="GO" id="GO:0005737">
    <property type="term" value="C:cytoplasm"/>
    <property type="evidence" value="ECO:0007669"/>
    <property type="project" value="UniProtKB-ARBA"/>
</dbReference>
<name>A0A5S9ILK8_UABAM</name>
<evidence type="ECO:0000313" key="6">
    <source>
        <dbReference type="Proteomes" id="UP000326354"/>
    </source>
</evidence>
<dbReference type="KEGG" id="uam:UABAM_02475"/>
<dbReference type="PANTHER" id="PTHR45672:SF3">
    <property type="entry name" value="THIOREDOXIN DOMAIN-CONTAINING PROTEIN 5"/>
    <property type="match status" value="1"/>
</dbReference>
<dbReference type="GO" id="GO:0003756">
    <property type="term" value="F:protein disulfide isomerase activity"/>
    <property type="evidence" value="ECO:0007669"/>
    <property type="project" value="TreeGrafter"/>
</dbReference>
<feature type="domain" description="Thioredoxin" evidence="4">
    <location>
        <begin position="223"/>
        <end position="357"/>
    </location>
</feature>
<protein>
    <submittedName>
        <fullName evidence="5">Thioredoxin</fullName>
    </submittedName>
</protein>
<feature type="chain" id="PRO_5025031500" evidence="3">
    <location>
        <begin position="20"/>
        <end position="361"/>
    </location>
</feature>
<dbReference type="PROSITE" id="PS51352">
    <property type="entry name" value="THIOREDOXIN_2"/>
    <property type="match status" value="2"/>
</dbReference>
<reference evidence="5 6" key="1">
    <citation type="submission" date="2019-08" db="EMBL/GenBank/DDBJ databases">
        <title>Complete genome sequence of Candidatus Uab amorphum.</title>
        <authorList>
            <person name="Shiratori T."/>
            <person name="Suzuki S."/>
            <person name="Kakizawa Y."/>
            <person name="Ishida K."/>
        </authorList>
    </citation>
    <scope>NUCLEOTIDE SEQUENCE [LARGE SCALE GENOMIC DNA]</scope>
    <source>
        <strain evidence="5 6">SRT547</strain>
    </source>
</reference>
<sequence length="361" mass="40692">MSRFLILLAVLCIASSFTAADLKELANAQEFEKAIADAKVPVVVQFSAYWCNPCKKLKKTISDVSTEYTDDQILFYYVDAYVNSELKKYIDGGYPTTRSFTQKKMGASFVGSKSAKYVKSFVSKVISKRVAEDNKLIELASTQEFNDMISKSESPVFVQFSAHWCNPCQRLKEKVKNIAPQYNATEIKFCYVDAYENPELKSYLEGGYPTSKIFTKGKANGEFLVGDKSEAQVKKFVDNAIGVKVSAANAVIEFKNTQEFELALKSSDVPMMVQFSAHWCSPCKRLRKTLDEVAPLYSEDKIQICYVDAYVNTELRKYLDGGYPTVKVFFKGKLTKSSFVGDKTKKFVNKFVSGIIKDEQK</sequence>
<dbReference type="InterPro" id="IPR051063">
    <property type="entry name" value="PDI"/>
</dbReference>
<evidence type="ECO:0000259" key="4">
    <source>
        <dbReference type="PROSITE" id="PS51352"/>
    </source>
</evidence>
<keyword evidence="2 3" id="KW-0732">Signal</keyword>
<dbReference type="PANTHER" id="PTHR45672">
    <property type="entry name" value="PROTEIN DISULFIDE-ISOMERASE C17H9.14C-RELATED"/>
    <property type="match status" value="1"/>
</dbReference>
<keyword evidence="6" id="KW-1185">Reference proteome</keyword>